<feature type="non-terminal residue" evidence="1">
    <location>
        <position position="1"/>
    </location>
</feature>
<organism evidence="1">
    <name type="scientific">marine sediment metagenome</name>
    <dbReference type="NCBI Taxonomy" id="412755"/>
    <lineage>
        <taxon>unclassified sequences</taxon>
        <taxon>metagenomes</taxon>
        <taxon>ecological metagenomes</taxon>
    </lineage>
</organism>
<sequence>EEAPMDGTGSRYGGGITAIIGQRNQEIERGGVQ</sequence>
<gene>
    <name evidence="1" type="ORF">LCGC14_1621070</name>
</gene>
<dbReference type="AlphaFoldDB" id="A0A0F9L5D5"/>
<comment type="caution">
    <text evidence="1">The sequence shown here is derived from an EMBL/GenBank/DDBJ whole genome shotgun (WGS) entry which is preliminary data.</text>
</comment>
<accession>A0A0F9L5D5</accession>
<proteinExistence type="predicted"/>
<evidence type="ECO:0000313" key="1">
    <source>
        <dbReference type="EMBL" id="KKM22860.1"/>
    </source>
</evidence>
<name>A0A0F9L5D5_9ZZZZ</name>
<dbReference type="EMBL" id="LAZR01013246">
    <property type="protein sequence ID" value="KKM22860.1"/>
    <property type="molecule type" value="Genomic_DNA"/>
</dbReference>
<protein>
    <submittedName>
        <fullName evidence="1">Uncharacterized protein</fullName>
    </submittedName>
</protein>
<reference evidence="1" key="1">
    <citation type="journal article" date="2015" name="Nature">
        <title>Complex archaea that bridge the gap between prokaryotes and eukaryotes.</title>
        <authorList>
            <person name="Spang A."/>
            <person name="Saw J.H."/>
            <person name="Jorgensen S.L."/>
            <person name="Zaremba-Niedzwiedzka K."/>
            <person name="Martijn J."/>
            <person name="Lind A.E."/>
            <person name="van Eijk R."/>
            <person name="Schleper C."/>
            <person name="Guy L."/>
            <person name="Ettema T.J."/>
        </authorList>
    </citation>
    <scope>NUCLEOTIDE SEQUENCE</scope>
</reference>